<dbReference type="SUPFAM" id="SSF159888">
    <property type="entry name" value="YdhG-like"/>
    <property type="match status" value="1"/>
</dbReference>
<keyword evidence="3" id="KW-1185">Reference proteome</keyword>
<accession>A0A935CBA3</accession>
<dbReference type="InterPro" id="IPR014922">
    <property type="entry name" value="YdhG-like"/>
</dbReference>
<protein>
    <submittedName>
        <fullName evidence="2">DUF1801 domain-containing protein</fullName>
    </submittedName>
</protein>
<dbReference type="AlphaFoldDB" id="A0A935CBA3"/>
<comment type="caution">
    <text evidence="2">The sequence shown here is derived from an EMBL/GenBank/DDBJ whole genome shotgun (WGS) entry which is preliminary data.</text>
</comment>
<gene>
    <name evidence="2" type="ORF">JKA74_09420</name>
</gene>
<dbReference type="EMBL" id="JAEQBW010000003">
    <property type="protein sequence ID" value="MBK6265258.1"/>
    <property type="molecule type" value="Genomic_DNA"/>
</dbReference>
<proteinExistence type="predicted"/>
<evidence type="ECO:0000259" key="1">
    <source>
        <dbReference type="Pfam" id="PF08818"/>
    </source>
</evidence>
<dbReference type="Pfam" id="PF08818">
    <property type="entry name" value="DUF1801"/>
    <property type="match status" value="1"/>
</dbReference>
<evidence type="ECO:0000313" key="3">
    <source>
        <dbReference type="Proteomes" id="UP000611723"/>
    </source>
</evidence>
<feature type="domain" description="YdhG-like" evidence="1">
    <location>
        <begin position="27"/>
        <end position="117"/>
    </location>
</feature>
<evidence type="ECO:0000313" key="2">
    <source>
        <dbReference type="EMBL" id="MBK6265258.1"/>
    </source>
</evidence>
<organism evidence="2 3">
    <name type="scientific">Marivirga aurantiaca</name>
    <dbReference type="NCBI Taxonomy" id="2802615"/>
    <lineage>
        <taxon>Bacteria</taxon>
        <taxon>Pseudomonadati</taxon>
        <taxon>Bacteroidota</taxon>
        <taxon>Cytophagia</taxon>
        <taxon>Cytophagales</taxon>
        <taxon>Marivirgaceae</taxon>
        <taxon>Marivirga</taxon>
    </lineage>
</organism>
<reference evidence="2" key="1">
    <citation type="submission" date="2021-01" db="EMBL/GenBank/DDBJ databases">
        <title>Marivirga aurantiaca sp. nov., isolated from intertidal surface sediments.</title>
        <authorList>
            <person name="Zhang M."/>
        </authorList>
    </citation>
    <scope>NUCLEOTIDE SEQUENCE</scope>
    <source>
        <strain evidence="2">S37H4</strain>
    </source>
</reference>
<sequence>MRKSQEEQVQNFLNGINLMDSEKAQPLIDIREIILETYPEAKEKIMYGGIVFSLNNELFSGIFLNKNHITIEFSNGYLMKDPNGHLEGKGKYRRHLKVMKREDVLSKEIAYFVKQAV</sequence>
<dbReference type="Proteomes" id="UP000611723">
    <property type="component" value="Unassembled WGS sequence"/>
</dbReference>
<name>A0A935CBA3_9BACT</name>
<dbReference type="Gene3D" id="3.90.1150.200">
    <property type="match status" value="1"/>
</dbReference>